<accession>A0A8J3N4K2</accession>
<evidence type="ECO:0008006" key="4">
    <source>
        <dbReference type="Google" id="ProtNLM"/>
    </source>
</evidence>
<feature type="region of interest" description="Disordered" evidence="1">
    <location>
        <begin position="1"/>
        <end position="47"/>
    </location>
</feature>
<dbReference type="Pfam" id="PF01244">
    <property type="entry name" value="Peptidase_M19"/>
    <property type="match status" value="1"/>
</dbReference>
<dbReference type="Gene3D" id="3.20.20.140">
    <property type="entry name" value="Metal-dependent hydrolases"/>
    <property type="match status" value="1"/>
</dbReference>
<proteinExistence type="predicted"/>
<dbReference type="InterPro" id="IPR032466">
    <property type="entry name" value="Metal_Hydrolase"/>
</dbReference>
<protein>
    <recommendedName>
        <fullName evidence="4">Peptidase M19</fullName>
    </recommendedName>
</protein>
<evidence type="ECO:0000313" key="2">
    <source>
        <dbReference type="EMBL" id="GHO98124.1"/>
    </source>
</evidence>
<reference evidence="2" key="1">
    <citation type="submission" date="2020-10" db="EMBL/GenBank/DDBJ databases">
        <title>Taxonomic study of unclassified bacteria belonging to the class Ktedonobacteria.</title>
        <authorList>
            <person name="Yabe S."/>
            <person name="Wang C.M."/>
            <person name="Zheng Y."/>
            <person name="Sakai Y."/>
            <person name="Cavaletti L."/>
            <person name="Monciardini P."/>
            <person name="Donadio S."/>
        </authorList>
    </citation>
    <scope>NUCLEOTIDE SEQUENCE</scope>
    <source>
        <strain evidence="2">ID150040</strain>
    </source>
</reference>
<evidence type="ECO:0000313" key="3">
    <source>
        <dbReference type="Proteomes" id="UP000597444"/>
    </source>
</evidence>
<sequence>MRLNTTDKQTLPPREESSEQSPPRVEIPENSSLRLPGMAGATAGPRPPCFDFESGNLSGWTAEGEAFLKQPVRGDRFVTSQVRPGIIPLGGDYWNGRYPVGHQGEYWISTEGHLTGTLTSDEFVIEAQFPWFNFLIGGHDDEDACCVSLLIKATEANQQRLSEAYPLVQIEGRGAFYQVFAAGVHKDERMRRESFLAEHYAGEHACIRVVDNATSGHINVDDFRFSTDAPATLPIEAGGGDPAAPVWGFADLHTHPMAHLAFGGVAFWGESDGSIESALPWCTPAHGIGGLGIAGREGNVLMSFFEQVGYGLDVGHRVGGYPQFDGWPRFTTMVHQQMYIDWIRRAYDGGLRLMVAHVLNNEMMANQYDGHAPYDDKTAVEMQIAAMKAVAARHADWMEIAYSHADARRIIHLNKLAVVLGIEVDSLGNWKDPDAVTEDEMRSYLHHLYHDLGVRHLFPVHMVNNVISGTAIYQDVFSLVNYFLHHQYFQVEDGSAYAIQFRLEEDPGPAIEIGRVTQGYNPPYQQVSGGHMNSAGLTSKGRFFLQEMARLGMLIEVDHMSHKAVEEALTLVEQYDYPVVAGHIGFRELSWQRHTETESIHKCASEGLKTAEQVERIRKLGGIIAPIASQSDIRDVGDVIPSLKGKVRDDCAGSSKTWAQAYLYAVEKMGGRGVAIGTDTNGFAKFNGPRFGLNAGYFLDYNVAGMGIDPKRRALRKEQARVQENGVRYGEPLIDPRQYRFEGVLQGDVYDDMDRDIWQAIALYKAGYNPWTEPVDLLELFERAKHFAKGFFATSDDQLERPGLLPGDEPWEQRAAFLVKTGQQPGHSVRDPQRVHEIYPKVLAIWQKWQAMEGDNPPLKRSRAGQRDFDINIDGVAHYGMLPDLVQDLKNVGLTDDDLLPFFRSAEDYIQTWEKCERQSKLL</sequence>
<name>A0A8J3N4K2_9CHLR</name>
<dbReference type="EMBL" id="BNJK01000002">
    <property type="protein sequence ID" value="GHO98124.1"/>
    <property type="molecule type" value="Genomic_DNA"/>
</dbReference>
<dbReference type="AlphaFoldDB" id="A0A8J3N4K2"/>
<dbReference type="InterPro" id="IPR008257">
    <property type="entry name" value="Pept_M19"/>
</dbReference>
<organism evidence="2 3">
    <name type="scientific">Reticulibacter mediterranei</name>
    <dbReference type="NCBI Taxonomy" id="2778369"/>
    <lineage>
        <taxon>Bacteria</taxon>
        <taxon>Bacillati</taxon>
        <taxon>Chloroflexota</taxon>
        <taxon>Ktedonobacteria</taxon>
        <taxon>Ktedonobacterales</taxon>
        <taxon>Reticulibacteraceae</taxon>
        <taxon>Reticulibacter</taxon>
    </lineage>
</organism>
<dbReference type="GO" id="GO:0070573">
    <property type="term" value="F:metallodipeptidase activity"/>
    <property type="evidence" value="ECO:0007669"/>
    <property type="project" value="InterPro"/>
</dbReference>
<dbReference type="GO" id="GO:0006508">
    <property type="term" value="P:proteolysis"/>
    <property type="evidence" value="ECO:0007669"/>
    <property type="project" value="InterPro"/>
</dbReference>
<dbReference type="SUPFAM" id="SSF51556">
    <property type="entry name" value="Metallo-dependent hydrolases"/>
    <property type="match status" value="1"/>
</dbReference>
<dbReference type="PROSITE" id="PS51365">
    <property type="entry name" value="RENAL_DIPEPTIDASE_2"/>
    <property type="match status" value="1"/>
</dbReference>
<dbReference type="Proteomes" id="UP000597444">
    <property type="component" value="Unassembled WGS sequence"/>
</dbReference>
<evidence type="ECO:0000256" key="1">
    <source>
        <dbReference type="SAM" id="MobiDB-lite"/>
    </source>
</evidence>
<comment type="caution">
    <text evidence="2">The sequence shown here is derived from an EMBL/GenBank/DDBJ whole genome shotgun (WGS) entry which is preliminary data.</text>
</comment>
<gene>
    <name evidence="2" type="ORF">KSF_081720</name>
</gene>
<keyword evidence="3" id="KW-1185">Reference proteome</keyword>